<dbReference type="EMBL" id="ML143387">
    <property type="protein sequence ID" value="TBU35169.1"/>
    <property type="molecule type" value="Genomic_DNA"/>
</dbReference>
<dbReference type="SUPFAM" id="SSF52833">
    <property type="entry name" value="Thioredoxin-like"/>
    <property type="match status" value="1"/>
</dbReference>
<dbReference type="CDD" id="cd00299">
    <property type="entry name" value="GST_C_family"/>
    <property type="match status" value="1"/>
</dbReference>
<dbReference type="Proteomes" id="UP000292957">
    <property type="component" value="Unassembled WGS sequence"/>
</dbReference>
<dbReference type="SUPFAM" id="SSF47616">
    <property type="entry name" value="GST C-terminal domain-like"/>
    <property type="match status" value="1"/>
</dbReference>
<dbReference type="AlphaFoldDB" id="A0A4Q9P5F8"/>
<feature type="domain" description="GST N-terminal" evidence="1">
    <location>
        <begin position="2"/>
        <end position="86"/>
    </location>
</feature>
<dbReference type="PROSITE" id="PS50404">
    <property type="entry name" value="GST_NTER"/>
    <property type="match status" value="1"/>
</dbReference>
<dbReference type="Gene3D" id="3.40.30.10">
    <property type="entry name" value="Glutaredoxin"/>
    <property type="match status" value="1"/>
</dbReference>
<dbReference type="OrthoDB" id="412788at2759"/>
<dbReference type="InterPro" id="IPR004045">
    <property type="entry name" value="Glutathione_S-Trfase_N"/>
</dbReference>
<evidence type="ECO:0000313" key="3">
    <source>
        <dbReference type="EMBL" id="TBU64991.1"/>
    </source>
</evidence>
<accession>A0A4Q9P5F8</accession>
<keyword evidence="4" id="KW-1185">Reference proteome</keyword>
<protein>
    <recommendedName>
        <fullName evidence="1">GST N-terminal domain-containing protein</fullName>
    </recommendedName>
</protein>
<name>A0A4Q9P5F8_9APHY</name>
<sequence length="275" mass="30245">MSKPVFYTFGLSVWAAAPELAIAELGYPDDAIETKVVNLAEGANFTPEFLKINPHATLPTLAADGKTYTSTKEVVSYLVANAPKKVAKGTTFIDKIHEEKYDPNAPLLLSRNEEELKAAAGGFPLQFVQNRQNTLEKHADLPEAAEHKAFYDAKRAANGGILAIYKGEVPEDVKQGFFKQSVAHWQTLANFILVDLPAVLPESGFLGGETPGEDDFHLAAWLARIAFLTGGKNDKDGYEALERETKEPVPAKVVAYWQAWAERPSFKKVYQNGLH</sequence>
<gene>
    <name evidence="3" type="ORF">BD310DRAFT_296365</name>
    <name evidence="2" type="ORF">BD311DRAFT_745699</name>
</gene>
<dbReference type="STRING" id="114155.A0A4Q9P5F8"/>
<dbReference type="InterPro" id="IPR036282">
    <property type="entry name" value="Glutathione-S-Trfase_C_sf"/>
</dbReference>
<dbReference type="InterPro" id="IPR036249">
    <property type="entry name" value="Thioredoxin-like_sf"/>
</dbReference>
<organism evidence="3 4">
    <name type="scientific">Dichomitus squalens</name>
    <dbReference type="NCBI Taxonomy" id="114155"/>
    <lineage>
        <taxon>Eukaryota</taxon>
        <taxon>Fungi</taxon>
        <taxon>Dikarya</taxon>
        <taxon>Basidiomycota</taxon>
        <taxon>Agaricomycotina</taxon>
        <taxon>Agaricomycetes</taxon>
        <taxon>Polyporales</taxon>
        <taxon>Polyporaceae</taxon>
        <taxon>Dichomitus</taxon>
    </lineage>
</organism>
<evidence type="ECO:0000313" key="2">
    <source>
        <dbReference type="EMBL" id="TBU35169.1"/>
    </source>
</evidence>
<proteinExistence type="predicted"/>
<dbReference type="EMBL" id="ML145085">
    <property type="protein sequence ID" value="TBU64991.1"/>
    <property type="molecule type" value="Genomic_DNA"/>
</dbReference>
<evidence type="ECO:0000259" key="1">
    <source>
        <dbReference type="PROSITE" id="PS50404"/>
    </source>
</evidence>
<reference evidence="3 4" key="1">
    <citation type="submission" date="2019-01" db="EMBL/GenBank/DDBJ databases">
        <title>Draft genome sequences of three monokaryotic isolates of the white-rot basidiomycete fungus Dichomitus squalens.</title>
        <authorList>
            <consortium name="DOE Joint Genome Institute"/>
            <person name="Lopez S.C."/>
            <person name="Andreopoulos B."/>
            <person name="Pangilinan J."/>
            <person name="Lipzen A."/>
            <person name="Riley R."/>
            <person name="Ahrendt S."/>
            <person name="Ng V."/>
            <person name="Barry K."/>
            <person name="Daum C."/>
            <person name="Grigoriev I.V."/>
            <person name="Hilden K.S."/>
            <person name="Makela M.R."/>
            <person name="de Vries R.P."/>
        </authorList>
    </citation>
    <scope>NUCLEOTIDE SEQUENCE [LARGE SCALE GENOMIC DNA]</scope>
    <source>
        <strain evidence="3 4">CBS 464.89</strain>
        <strain evidence="2">OM18370.1</strain>
    </source>
</reference>
<dbReference type="Proteomes" id="UP000292082">
    <property type="component" value="Unassembled WGS sequence"/>
</dbReference>
<evidence type="ECO:0000313" key="4">
    <source>
        <dbReference type="Proteomes" id="UP000292082"/>
    </source>
</evidence>
<dbReference type="Pfam" id="PF13417">
    <property type="entry name" value="GST_N_3"/>
    <property type="match status" value="1"/>
</dbReference>